<keyword evidence="6" id="KW-1185">Reference proteome</keyword>
<dbReference type="RefSeq" id="WP_377345312.1">
    <property type="nucleotide sequence ID" value="NZ_JBHLTP010000003.1"/>
</dbReference>
<comment type="caution">
    <text evidence="5">The sequence shown here is derived from an EMBL/GenBank/DDBJ whole genome shotgun (WGS) entry which is preliminary data.</text>
</comment>
<gene>
    <name evidence="5" type="ORF">ACFFGV_04150</name>
</gene>
<dbReference type="InterPro" id="IPR029052">
    <property type="entry name" value="Metallo-depent_PP-like"/>
</dbReference>
<dbReference type="InterPro" id="IPR036907">
    <property type="entry name" value="5'-Nucleotdase_C_sf"/>
</dbReference>
<keyword evidence="2" id="KW-0547">Nucleotide-binding</keyword>
<dbReference type="InterPro" id="IPR004843">
    <property type="entry name" value="Calcineurin-like_PHP"/>
</dbReference>
<dbReference type="Pfam" id="PF00149">
    <property type="entry name" value="Metallophos"/>
    <property type="match status" value="1"/>
</dbReference>
<dbReference type="Gene3D" id="3.90.780.10">
    <property type="entry name" value="5'-Nucleotidase, C-terminal domain"/>
    <property type="match status" value="1"/>
</dbReference>
<dbReference type="Pfam" id="PF02872">
    <property type="entry name" value="5_nucleotid_C"/>
    <property type="match status" value="1"/>
</dbReference>
<dbReference type="PRINTS" id="PR01607">
    <property type="entry name" value="APYRASEFAMLY"/>
</dbReference>
<dbReference type="EMBL" id="JBHLTP010000003">
    <property type="protein sequence ID" value="MFC0522782.1"/>
    <property type="molecule type" value="Genomic_DNA"/>
</dbReference>
<evidence type="ECO:0000256" key="1">
    <source>
        <dbReference type="ARBA" id="ARBA00022729"/>
    </source>
</evidence>
<name>A0ABV6LKE0_9BACI</name>
<dbReference type="SUPFAM" id="SSF56300">
    <property type="entry name" value="Metallo-dependent phosphatases"/>
    <property type="match status" value="1"/>
</dbReference>
<dbReference type="Proteomes" id="UP001589836">
    <property type="component" value="Unassembled WGS sequence"/>
</dbReference>
<keyword evidence="1" id="KW-0732">Signal</keyword>
<comment type="similarity">
    <text evidence="2">Belongs to the 5'-nucleotidase family.</text>
</comment>
<reference evidence="5 6" key="1">
    <citation type="submission" date="2024-09" db="EMBL/GenBank/DDBJ databases">
        <authorList>
            <person name="Sun Q."/>
            <person name="Mori K."/>
        </authorList>
    </citation>
    <scope>NUCLEOTIDE SEQUENCE [LARGE SCALE GENOMIC DNA]</scope>
    <source>
        <strain evidence="5 6">NCAIM B.02529</strain>
    </source>
</reference>
<evidence type="ECO:0000313" key="5">
    <source>
        <dbReference type="EMBL" id="MFC0522782.1"/>
    </source>
</evidence>
<keyword evidence="2" id="KW-0378">Hydrolase</keyword>
<sequence length="516" mass="57419">MWKKQKVLTLFFFIILVFPIVVLASESLYSKDSVEVQLLGVNDLHGQLNTPLTYKGEKVGGISYLTSYLQEYEQKNPNTLLVHAGDMIGGSPPISSLFQDEPAVKWMNYVDFDVGTLGNHEFDEGVPEMQRMLKGGYHEDTGYFTGSTTPYTTANVIDKQSGSSLLPPYIIKEVHGVKIGFIGVVTTDTKDYVLSENLQNVEITDEVKAINKAVAELKEKNINSIVVLGHVAAKSNKNGQNPGREFVDMASEIDDEVDVMFAGHNHTYANTEVDGKLIVQAYSYGKAFSKVDLTIDPTTQEITNIESNIIYTYHKGMTPDNQTELLLKKYDDQLKYEYKDVIANTDHNIAKKPNKNGESPLAQLISRSLKEEMDADIGFVHHGGIRTNVSAGPVRPIDFHTVLPFKHNGIVLSMTGEEIKSVLMAQWSGEKENILQFSGMTYDWKKSAKGVEVSDLKDQQNHAIEPTKHYEVAVTHYLANGGDGFKEFAAGDVLREGPELVDIVINYVKKNGLENR</sequence>
<dbReference type="InterPro" id="IPR008334">
    <property type="entry name" value="5'-Nucleotdase_C"/>
</dbReference>
<evidence type="ECO:0000256" key="2">
    <source>
        <dbReference type="RuleBase" id="RU362119"/>
    </source>
</evidence>
<dbReference type="Gene3D" id="3.60.21.10">
    <property type="match status" value="1"/>
</dbReference>
<dbReference type="PANTHER" id="PTHR11575:SF24">
    <property type="entry name" value="5'-NUCLEOTIDASE"/>
    <property type="match status" value="1"/>
</dbReference>
<evidence type="ECO:0000259" key="4">
    <source>
        <dbReference type="Pfam" id="PF02872"/>
    </source>
</evidence>
<proteinExistence type="inferred from homology"/>
<accession>A0ABV6LKE0</accession>
<dbReference type="PANTHER" id="PTHR11575">
    <property type="entry name" value="5'-NUCLEOTIDASE-RELATED"/>
    <property type="match status" value="1"/>
</dbReference>
<dbReference type="InterPro" id="IPR006179">
    <property type="entry name" value="5_nucleotidase/apyrase"/>
</dbReference>
<dbReference type="PROSITE" id="PS00786">
    <property type="entry name" value="5_NUCLEOTIDASE_2"/>
    <property type="match status" value="1"/>
</dbReference>
<evidence type="ECO:0000259" key="3">
    <source>
        <dbReference type="Pfam" id="PF00149"/>
    </source>
</evidence>
<dbReference type="InterPro" id="IPR006146">
    <property type="entry name" value="5'-Nucleotdase_CS"/>
</dbReference>
<feature type="domain" description="Calcineurin-like phosphoesterase" evidence="3">
    <location>
        <begin position="39"/>
        <end position="268"/>
    </location>
</feature>
<feature type="domain" description="5'-Nucleotidase C-terminal" evidence="4">
    <location>
        <begin position="341"/>
        <end position="488"/>
    </location>
</feature>
<organism evidence="5 6">
    <name type="scientific">Pontibacillus salicampi</name>
    <dbReference type="NCBI Taxonomy" id="1449801"/>
    <lineage>
        <taxon>Bacteria</taxon>
        <taxon>Bacillati</taxon>
        <taxon>Bacillota</taxon>
        <taxon>Bacilli</taxon>
        <taxon>Bacillales</taxon>
        <taxon>Bacillaceae</taxon>
        <taxon>Pontibacillus</taxon>
    </lineage>
</organism>
<protein>
    <submittedName>
        <fullName evidence="5">Bifunctional metallophosphatase/5'-nucleotidase</fullName>
    </submittedName>
</protein>
<evidence type="ECO:0000313" key="6">
    <source>
        <dbReference type="Proteomes" id="UP001589836"/>
    </source>
</evidence>
<dbReference type="SUPFAM" id="SSF55816">
    <property type="entry name" value="5'-nucleotidase (syn. UDP-sugar hydrolase), C-terminal domain"/>
    <property type="match status" value="1"/>
</dbReference>